<dbReference type="InterPro" id="IPR018971">
    <property type="entry name" value="DUF1997"/>
</dbReference>
<reference evidence="1 2" key="1">
    <citation type="journal article" date="2024" name="Nat. Commun.">
        <title>Phylogenomics reveals the evolutionary origins of lichenization in chlorophyte algae.</title>
        <authorList>
            <person name="Puginier C."/>
            <person name="Libourel C."/>
            <person name="Otte J."/>
            <person name="Skaloud P."/>
            <person name="Haon M."/>
            <person name="Grisel S."/>
            <person name="Petersen M."/>
            <person name="Berrin J.G."/>
            <person name="Delaux P.M."/>
            <person name="Dal Grande F."/>
            <person name="Keller J."/>
        </authorList>
    </citation>
    <scope>NUCLEOTIDE SEQUENCE [LARGE SCALE GENOMIC DNA]</scope>
    <source>
        <strain evidence="1 2">SAG 245.80</strain>
    </source>
</reference>
<evidence type="ECO:0000313" key="1">
    <source>
        <dbReference type="EMBL" id="KAK9845221.1"/>
    </source>
</evidence>
<evidence type="ECO:0000313" key="2">
    <source>
        <dbReference type="Proteomes" id="UP001445335"/>
    </source>
</evidence>
<protein>
    <submittedName>
        <fullName evidence="1">Uncharacterized protein</fullName>
    </submittedName>
</protein>
<name>A0AAW1SG74_9CHLO</name>
<dbReference type="EMBL" id="JALJOU010000003">
    <property type="protein sequence ID" value="KAK9845221.1"/>
    <property type="molecule type" value="Genomic_DNA"/>
</dbReference>
<accession>A0AAW1SG74</accession>
<organism evidence="1 2">
    <name type="scientific">Elliptochloris bilobata</name>
    <dbReference type="NCBI Taxonomy" id="381761"/>
    <lineage>
        <taxon>Eukaryota</taxon>
        <taxon>Viridiplantae</taxon>
        <taxon>Chlorophyta</taxon>
        <taxon>core chlorophytes</taxon>
        <taxon>Trebouxiophyceae</taxon>
        <taxon>Trebouxiophyceae incertae sedis</taxon>
        <taxon>Elliptochloris clade</taxon>
        <taxon>Elliptochloris</taxon>
    </lineage>
</organism>
<comment type="caution">
    <text evidence="1">The sequence shown here is derived from an EMBL/GenBank/DDBJ whole genome shotgun (WGS) entry which is preliminary data.</text>
</comment>
<dbReference type="Proteomes" id="UP001445335">
    <property type="component" value="Unassembled WGS sequence"/>
</dbReference>
<dbReference type="Pfam" id="PF09366">
    <property type="entry name" value="DUF1997"/>
    <property type="match status" value="1"/>
</dbReference>
<dbReference type="PANTHER" id="PTHR34131">
    <property type="entry name" value="(RAP ANNOTATION RELEASE2) GALACTOSE-BINDING LIKE DOMAIN CONTAINING PROTEIN"/>
    <property type="match status" value="1"/>
</dbReference>
<gene>
    <name evidence="1" type="ORF">WJX81_000443</name>
</gene>
<sequence length="190" mass="20761">MRLPVSQFVLIEVPLGGELCRVGYDLFDVVVAPLSLFDLWVQPHVRCCVRQLADPECVDIQCVDFQLRSSPAVQRLRLNERVRFAVTTRFSCEGPPGAEGIRSTTHLQAEVAPPVPFSYLPDGVLTSVGEAAVHAALANLQGTFVRSLARDYARWATNAGYRAERLRWAKQSDEAVGSGASTPPLSGLIL</sequence>
<keyword evidence="2" id="KW-1185">Reference proteome</keyword>
<proteinExistence type="predicted"/>
<dbReference type="PANTHER" id="PTHR34131:SF3">
    <property type="entry name" value="(RAP ANNOTATION RELEASE2) GALACTOSE-BINDING LIKE DOMAIN CONTAINING PROTEIN"/>
    <property type="match status" value="1"/>
</dbReference>
<dbReference type="AlphaFoldDB" id="A0AAW1SG74"/>